<dbReference type="RefSeq" id="WP_338226694.1">
    <property type="nucleotide sequence ID" value="NZ_BTPE01000001.1"/>
</dbReference>
<protein>
    <submittedName>
        <fullName evidence="1">Type II toxin-antitoxin system VapB family antitoxin</fullName>
    </submittedName>
</protein>
<proteinExistence type="predicted"/>
<sequence>MRTNIDIDEELIREAMRLSGNATKKATVEAALKQMVSLKKQERIRELRGKFRWEGNLDEMRRTDDFG</sequence>
<keyword evidence="2" id="KW-1185">Reference proteome</keyword>
<dbReference type="Pfam" id="PF09957">
    <property type="entry name" value="VapB_antitoxin"/>
    <property type="match status" value="1"/>
</dbReference>
<gene>
    <name evidence="1" type="ORF">Ataiwa_01110</name>
</gene>
<dbReference type="Proteomes" id="UP001307705">
    <property type="component" value="Unassembled WGS sequence"/>
</dbReference>
<evidence type="ECO:0000313" key="2">
    <source>
        <dbReference type="Proteomes" id="UP001307705"/>
    </source>
</evidence>
<dbReference type="InterPro" id="IPR019239">
    <property type="entry name" value="VapB_antitoxin"/>
</dbReference>
<accession>A0ABQ6PV52</accession>
<comment type="caution">
    <text evidence="1">The sequence shown here is derived from an EMBL/GenBank/DDBJ whole genome shotgun (WGS) entry which is preliminary data.</text>
</comment>
<name>A0ABQ6PV52_9BACT</name>
<organism evidence="1 2">
    <name type="scientific">Algoriphagus taiwanensis</name>
    <dbReference type="NCBI Taxonomy" id="1445656"/>
    <lineage>
        <taxon>Bacteria</taxon>
        <taxon>Pseudomonadati</taxon>
        <taxon>Bacteroidota</taxon>
        <taxon>Cytophagia</taxon>
        <taxon>Cytophagales</taxon>
        <taxon>Cyclobacteriaceae</taxon>
        <taxon>Algoriphagus</taxon>
    </lineage>
</organism>
<evidence type="ECO:0000313" key="1">
    <source>
        <dbReference type="EMBL" id="GMQ31839.1"/>
    </source>
</evidence>
<dbReference type="EMBL" id="BTPE01000001">
    <property type="protein sequence ID" value="GMQ31839.1"/>
    <property type="molecule type" value="Genomic_DNA"/>
</dbReference>
<reference evidence="1 2" key="1">
    <citation type="submission" date="2023-08" db="EMBL/GenBank/DDBJ databases">
        <title>Draft genome sequence of Algoriphagus taiwanensis.</title>
        <authorList>
            <person name="Takatani N."/>
            <person name="Hosokawa M."/>
            <person name="Sawabe T."/>
        </authorList>
    </citation>
    <scope>NUCLEOTIDE SEQUENCE [LARGE SCALE GENOMIC DNA]</scope>
    <source>
        <strain evidence="1 2">JCM 19755</strain>
    </source>
</reference>